<organism evidence="1 2">
    <name type="scientific">Coprinopsis cinerea (strain Okayama-7 / 130 / ATCC MYA-4618 / FGSC 9003)</name>
    <name type="common">Inky cap fungus</name>
    <name type="synonym">Hormographiella aspergillata</name>
    <dbReference type="NCBI Taxonomy" id="240176"/>
    <lineage>
        <taxon>Eukaryota</taxon>
        <taxon>Fungi</taxon>
        <taxon>Dikarya</taxon>
        <taxon>Basidiomycota</taxon>
        <taxon>Agaricomycotina</taxon>
        <taxon>Agaricomycetes</taxon>
        <taxon>Agaricomycetidae</taxon>
        <taxon>Agaricales</taxon>
        <taxon>Agaricineae</taxon>
        <taxon>Psathyrellaceae</taxon>
        <taxon>Coprinopsis</taxon>
    </lineage>
</organism>
<comment type="caution">
    <text evidence="1">The sequence shown here is derived from an EMBL/GenBank/DDBJ whole genome shotgun (WGS) entry which is preliminary data.</text>
</comment>
<accession>A8P6F9</accession>
<reference evidence="1 2" key="1">
    <citation type="journal article" date="2010" name="Proc. Natl. Acad. Sci. U.S.A.">
        <title>Insights into evolution of multicellular fungi from the assembled chromosomes of the mushroom Coprinopsis cinerea (Coprinus cinereus).</title>
        <authorList>
            <person name="Stajich J.E."/>
            <person name="Wilke S.K."/>
            <person name="Ahren D."/>
            <person name="Au C.H."/>
            <person name="Birren B.W."/>
            <person name="Borodovsky M."/>
            <person name="Burns C."/>
            <person name="Canback B."/>
            <person name="Casselton L.A."/>
            <person name="Cheng C.K."/>
            <person name="Deng J."/>
            <person name="Dietrich F.S."/>
            <person name="Fargo D.C."/>
            <person name="Farman M.L."/>
            <person name="Gathman A.C."/>
            <person name="Goldberg J."/>
            <person name="Guigo R."/>
            <person name="Hoegger P.J."/>
            <person name="Hooker J.B."/>
            <person name="Huggins A."/>
            <person name="James T.Y."/>
            <person name="Kamada T."/>
            <person name="Kilaru S."/>
            <person name="Kodira C."/>
            <person name="Kues U."/>
            <person name="Kupfer D."/>
            <person name="Kwan H.S."/>
            <person name="Lomsadze A."/>
            <person name="Li W."/>
            <person name="Lilly W.W."/>
            <person name="Ma L.J."/>
            <person name="Mackey A.J."/>
            <person name="Manning G."/>
            <person name="Martin F."/>
            <person name="Muraguchi H."/>
            <person name="Natvig D.O."/>
            <person name="Palmerini H."/>
            <person name="Ramesh M.A."/>
            <person name="Rehmeyer C.J."/>
            <person name="Roe B.A."/>
            <person name="Shenoy N."/>
            <person name="Stanke M."/>
            <person name="Ter-Hovhannisyan V."/>
            <person name="Tunlid A."/>
            <person name="Velagapudi R."/>
            <person name="Vision T.J."/>
            <person name="Zeng Q."/>
            <person name="Zolan M.E."/>
            <person name="Pukkila P.J."/>
        </authorList>
    </citation>
    <scope>NUCLEOTIDE SEQUENCE [LARGE SCALE GENOMIC DNA]</scope>
    <source>
        <strain evidence="2">Okayama-7 / 130 / ATCC MYA-4618 / FGSC 9003</strain>
    </source>
</reference>
<protein>
    <recommendedName>
        <fullName evidence="3">F-box domain-containing protein</fullName>
    </recommendedName>
</protein>
<name>A8P6F9_COPC7</name>
<dbReference type="EMBL" id="AACS02000005">
    <property type="protein sequence ID" value="EAU82719.1"/>
    <property type="molecule type" value="Genomic_DNA"/>
</dbReference>
<dbReference type="KEGG" id="cci:CC1G_08876"/>
<dbReference type="VEuPathDB" id="FungiDB:CC1G_08876"/>
<dbReference type="Proteomes" id="UP000001861">
    <property type="component" value="Unassembled WGS sequence"/>
</dbReference>
<sequence>MSDPMAVAPESMALETDPDARRAWIDSRIAALEDEIRRWKSSRNELSVISHLPPEVLTRIFEFYKRMLRVR</sequence>
<dbReference type="RefSeq" id="XP_001839150.1">
    <property type="nucleotide sequence ID" value="XM_001839098.1"/>
</dbReference>
<keyword evidence="2" id="KW-1185">Reference proteome</keyword>
<dbReference type="AlphaFoldDB" id="A8P6F9"/>
<gene>
    <name evidence="1" type="ORF">CC1G_08876</name>
</gene>
<evidence type="ECO:0000313" key="2">
    <source>
        <dbReference type="Proteomes" id="UP000001861"/>
    </source>
</evidence>
<proteinExistence type="predicted"/>
<dbReference type="GeneID" id="6015757"/>
<evidence type="ECO:0008006" key="3">
    <source>
        <dbReference type="Google" id="ProtNLM"/>
    </source>
</evidence>
<evidence type="ECO:0000313" key="1">
    <source>
        <dbReference type="EMBL" id="EAU82719.1"/>
    </source>
</evidence>
<dbReference type="InParanoid" id="A8P6F9"/>
<dbReference type="OrthoDB" id="2884925at2759"/>